<dbReference type="KEGG" id="vg:79585810"/>
<dbReference type="EMBL" id="ON005621">
    <property type="protein sequence ID" value="UTC27984.1"/>
    <property type="molecule type" value="Genomic_DNA"/>
</dbReference>
<dbReference type="SUPFAM" id="SSF55166">
    <property type="entry name" value="Hedgehog/DD-peptidase"/>
    <property type="match status" value="1"/>
</dbReference>
<name>A0A9E7SRS0_9CAUD</name>
<sequence length="165" mass="18449">MSFVLGSKSRANLVGVHPLLIKVVERAIQVSTVDFQVFEGLRTRERQAKLVASGASQTMDSRHLPGKDQLGHAVDLVPMIDFDGDGRLDLRWDWPLCYKVADAVRRASQELNIPIRWGGVWDHTLADLANDLDDETAGYVMRRKAQGKKAFLDGPHFELPVSLFP</sequence>
<protein>
    <submittedName>
        <fullName evidence="1">Endolysin</fullName>
    </submittedName>
</protein>
<keyword evidence="2" id="KW-1185">Reference proteome</keyword>
<dbReference type="GeneID" id="79585810"/>
<evidence type="ECO:0000313" key="1">
    <source>
        <dbReference type="EMBL" id="UTC27984.1"/>
    </source>
</evidence>
<dbReference type="CDD" id="cd14845">
    <property type="entry name" value="L-Ala-D-Glu_peptidase_like"/>
    <property type="match status" value="1"/>
</dbReference>
<dbReference type="Proteomes" id="UP001056518">
    <property type="component" value="Segment"/>
</dbReference>
<evidence type="ECO:0000313" key="2">
    <source>
        <dbReference type="Proteomes" id="UP001056518"/>
    </source>
</evidence>
<accession>A0A9E7SRS0</accession>
<dbReference type="Gene3D" id="3.30.1380.10">
    <property type="match status" value="1"/>
</dbReference>
<proteinExistence type="predicted"/>
<dbReference type="SMR" id="A0A9E7SRS0"/>
<reference evidence="1" key="1">
    <citation type="submission" date="2022-03" db="EMBL/GenBank/DDBJ databases">
        <authorList>
            <person name="Xu M."/>
        </authorList>
    </citation>
    <scope>NUCLEOTIDE SEQUENCE</scope>
</reference>
<dbReference type="RefSeq" id="YP_010738439.1">
    <property type="nucleotide sequence ID" value="NC_073027.1"/>
</dbReference>
<dbReference type="InterPro" id="IPR009045">
    <property type="entry name" value="Zn_M74/Hedgehog-like"/>
</dbReference>
<organism evidence="1 2">
    <name type="scientific">Stenotrophomonas phage A1432</name>
    <dbReference type="NCBI Taxonomy" id="2930315"/>
    <lineage>
        <taxon>Viruses</taxon>
        <taxon>Duplodnaviria</taxon>
        <taxon>Heunggongvirae</taxon>
        <taxon>Uroviricota</taxon>
        <taxon>Caudoviricetes</taxon>
        <taxon>Mesyanzhinovviridae</taxon>
        <taxon>Bradleyvirinae</taxon>
        <taxon>Ghuizhouvirus</taxon>
        <taxon>Ghuizhouvirus A1432</taxon>
    </lineage>
</organism>